<comment type="caution">
    <text evidence="2">The sequence shown here is derived from an EMBL/GenBank/DDBJ whole genome shotgun (WGS) entry which is preliminary data.</text>
</comment>
<dbReference type="Pfam" id="PF08241">
    <property type="entry name" value="Methyltransf_11"/>
    <property type="match status" value="1"/>
</dbReference>
<dbReference type="InterPro" id="IPR013216">
    <property type="entry name" value="Methyltransf_11"/>
</dbReference>
<name>A0AAE1X0F3_9LAMI</name>
<feature type="domain" description="Methyltransferase type 11" evidence="1">
    <location>
        <begin position="205"/>
        <end position="304"/>
    </location>
</feature>
<dbReference type="EMBL" id="JACGWL010000005">
    <property type="protein sequence ID" value="KAK4403012.1"/>
    <property type="molecule type" value="Genomic_DNA"/>
</dbReference>
<evidence type="ECO:0000313" key="2">
    <source>
        <dbReference type="EMBL" id="KAK4403012.1"/>
    </source>
</evidence>
<dbReference type="GO" id="GO:0032259">
    <property type="term" value="P:methylation"/>
    <property type="evidence" value="ECO:0007669"/>
    <property type="project" value="UniProtKB-KW"/>
</dbReference>
<dbReference type="PANTHER" id="PTHR45036">
    <property type="entry name" value="METHYLTRANSFERASE LIKE 7B"/>
    <property type="match status" value="1"/>
</dbReference>
<dbReference type="Gene3D" id="3.40.50.150">
    <property type="entry name" value="Vaccinia Virus protein VP39"/>
    <property type="match status" value="1"/>
</dbReference>
<accession>A0AAE1X0F3</accession>
<dbReference type="SUPFAM" id="SSF53335">
    <property type="entry name" value="S-adenosyl-L-methionine-dependent methyltransferases"/>
    <property type="match status" value="1"/>
</dbReference>
<reference evidence="2" key="2">
    <citation type="journal article" date="2024" name="Plant">
        <title>Genomic evolution and insights into agronomic trait innovations of Sesamum species.</title>
        <authorList>
            <person name="Miao H."/>
            <person name="Wang L."/>
            <person name="Qu L."/>
            <person name="Liu H."/>
            <person name="Sun Y."/>
            <person name="Le M."/>
            <person name="Wang Q."/>
            <person name="Wei S."/>
            <person name="Zheng Y."/>
            <person name="Lin W."/>
            <person name="Duan Y."/>
            <person name="Cao H."/>
            <person name="Xiong S."/>
            <person name="Wang X."/>
            <person name="Wei L."/>
            <person name="Li C."/>
            <person name="Ma Q."/>
            <person name="Ju M."/>
            <person name="Zhao R."/>
            <person name="Li G."/>
            <person name="Mu C."/>
            <person name="Tian Q."/>
            <person name="Mei H."/>
            <person name="Zhang T."/>
            <person name="Gao T."/>
            <person name="Zhang H."/>
        </authorList>
    </citation>
    <scope>NUCLEOTIDE SEQUENCE</scope>
    <source>
        <strain evidence="2">K16</strain>
    </source>
</reference>
<dbReference type="GO" id="GO:0008757">
    <property type="term" value="F:S-adenosylmethionine-dependent methyltransferase activity"/>
    <property type="evidence" value="ECO:0007669"/>
    <property type="project" value="InterPro"/>
</dbReference>
<gene>
    <name evidence="2" type="ORF">Sango_1041900</name>
</gene>
<keyword evidence="3" id="KW-1185">Reference proteome</keyword>
<evidence type="ECO:0000259" key="1">
    <source>
        <dbReference type="Pfam" id="PF08241"/>
    </source>
</evidence>
<dbReference type="CDD" id="cd02440">
    <property type="entry name" value="AdoMet_MTases"/>
    <property type="match status" value="1"/>
</dbReference>
<keyword evidence="2" id="KW-0489">Methyltransferase</keyword>
<keyword evidence="2" id="KW-0808">Transferase</keyword>
<dbReference type="Proteomes" id="UP001289374">
    <property type="component" value="Unassembled WGS sequence"/>
</dbReference>
<dbReference type="PANTHER" id="PTHR45036:SF1">
    <property type="entry name" value="METHYLTRANSFERASE LIKE 7A"/>
    <property type="match status" value="1"/>
</dbReference>
<organism evidence="2 3">
    <name type="scientific">Sesamum angolense</name>
    <dbReference type="NCBI Taxonomy" id="2727404"/>
    <lineage>
        <taxon>Eukaryota</taxon>
        <taxon>Viridiplantae</taxon>
        <taxon>Streptophyta</taxon>
        <taxon>Embryophyta</taxon>
        <taxon>Tracheophyta</taxon>
        <taxon>Spermatophyta</taxon>
        <taxon>Magnoliopsida</taxon>
        <taxon>eudicotyledons</taxon>
        <taxon>Gunneridae</taxon>
        <taxon>Pentapetalae</taxon>
        <taxon>asterids</taxon>
        <taxon>lamiids</taxon>
        <taxon>Lamiales</taxon>
        <taxon>Pedaliaceae</taxon>
        <taxon>Sesamum</taxon>
    </lineage>
</organism>
<dbReference type="InterPro" id="IPR052356">
    <property type="entry name" value="Thiol_S-MT"/>
</dbReference>
<reference evidence="2" key="1">
    <citation type="submission" date="2020-06" db="EMBL/GenBank/DDBJ databases">
        <authorList>
            <person name="Li T."/>
            <person name="Hu X."/>
            <person name="Zhang T."/>
            <person name="Song X."/>
            <person name="Zhang H."/>
            <person name="Dai N."/>
            <person name="Sheng W."/>
            <person name="Hou X."/>
            <person name="Wei L."/>
        </authorList>
    </citation>
    <scope>NUCLEOTIDE SEQUENCE</scope>
    <source>
        <strain evidence="2">K16</strain>
        <tissue evidence="2">Leaf</tissue>
    </source>
</reference>
<dbReference type="GO" id="GO:0009820">
    <property type="term" value="P:alkaloid metabolic process"/>
    <property type="evidence" value="ECO:0007669"/>
    <property type="project" value="UniProtKB-KW"/>
</dbReference>
<dbReference type="InterPro" id="IPR029063">
    <property type="entry name" value="SAM-dependent_MTases_sf"/>
</dbReference>
<sequence>MSMGTGKRPPKIEVLPAQVLEDPNLRRPNRPTMRLSDLKFLSQTQKVLYIMRTGDQGGGYAGPLTNSGMTLCSSNPCSWFSSNPIITQTPRITSPTLTTVKKSAQDLPGHSGGQQYCPCCPRRHFLGSVIGTGLLPVFPAFASDKDSIFQDPTEVLNRIHLPRPDWYEEFYASAMDKTMKSYEAEIAGYKSQLFANLRGKADRILEIGIGTGPNIKYYANHSGINVVGVDPNRKMEKYAQAAAEAAGLPRLNFRFMQAVAEALPLGDASVDAVVGTLILCSVKDVDQTLQEVRRVLKPGGLYIFVEHVAAKDGTILRFVQGILDPLQQTVADGCHLTRNTATNIAGAGFASLDVNQAVLSSASLINPHVYGIAYR</sequence>
<protein>
    <submittedName>
        <fullName evidence="2">Methyltransferase-like protein 7A</fullName>
    </submittedName>
</protein>
<dbReference type="AlphaFoldDB" id="A0AAE1X0F3"/>
<evidence type="ECO:0000313" key="3">
    <source>
        <dbReference type="Proteomes" id="UP001289374"/>
    </source>
</evidence>
<proteinExistence type="predicted"/>